<dbReference type="Proteomes" id="UP000814140">
    <property type="component" value="Unassembled WGS sequence"/>
</dbReference>
<accession>A0ACB8SQB9</accession>
<gene>
    <name evidence="1" type="ORF">BV25DRAFT_1841364</name>
</gene>
<evidence type="ECO:0000313" key="2">
    <source>
        <dbReference type="Proteomes" id="UP000814140"/>
    </source>
</evidence>
<comment type="caution">
    <text evidence="1">The sequence shown here is derived from an EMBL/GenBank/DDBJ whole genome shotgun (WGS) entry which is preliminary data.</text>
</comment>
<evidence type="ECO:0000313" key="1">
    <source>
        <dbReference type="EMBL" id="KAI0057936.1"/>
    </source>
</evidence>
<reference evidence="1" key="2">
    <citation type="journal article" date="2022" name="New Phytol.">
        <title>Evolutionary transition to the ectomycorrhizal habit in the genomes of a hyperdiverse lineage of mushroom-forming fungi.</title>
        <authorList>
            <person name="Looney B."/>
            <person name="Miyauchi S."/>
            <person name="Morin E."/>
            <person name="Drula E."/>
            <person name="Courty P.E."/>
            <person name="Kohler A."/>
            <person name="Kuo A."/>
            <person name="LaButti K."/>
            <person name="Pangilinan J."/>
            <person name="Lipzen A."/>
            <person name="Riley R."/>
            <person name="Andreopoulos W."/>
            <person name="He G."/>
            <person name="Johnson J."/>
            <person name="Nolan M."/>
            <person name="Tritt A."/>
            <person name="Barry K.W."/>
            <person name="Grigoriev I.V."/>
            <person name="Nagy L.G."/>
            <person name="Hibbett D."/>
            <person name="Henrissat B."/>
            <person name="Matheny P.B."/>
            <person name="Labbe J."/>
            <person name="Martin F.M."/>
        </authorList>
    </citation>
    <scope>NUCLEOTIDE SEQUENCE</scope>
    <source>
        <strain evidence="1">HHB10654</strain>
    </source>
</reference>
<name>A0ACB8SQB9_9AGAM</name>
<organism evidence="1 2">
    <name type="scientific">Artomyces pyxidatus</name>
    <dbReference type="NCBI Taxonomy" id="48021"/>
    <lineage>
        <taxon>Eukaryota</taxon>
        <taxon>Fungi</taxon>
        <taxon>Dikarya</taxon>
        <taxon>Basidiomycota</taxon>
        <taxon>Agaricomycotina</taxon>
        <taxon>Agaricomycetes</taxon>
        <taxon>Russulales</taxon>
        <taxon>Auriscalpiaceae</taxon>
        <taxon>Artomyces</taxon>
    </lineage>
</organism>
<reference evidence="1" key="1">
    <citation type="submission" date="2021-03" db="EMBL/GenBank/DDBJ databases">
        <authorList>
            <consortium name="DOE Joint Genome Institute"/>
            <person name="Ahrendt S."/>
            <person name="Looney B.P."/>
            <person name="Miyauchi S."/>
            <person name="Morin E."/>
            <person name="Drula E."/>
            <person name="Courty P.E."/>
            <person name="Chicoki N."/>
            <person name="Fauchery L."/>
            <person name="Kohler A."/>
            <person name="Kuo A."/>
            <person name="Labutti K."/>
            <person name="Pangilinan J."/>
            <person name="Lipzen A."/>
            <person name="Riley R."/>
            <person name="Andreopoulos W."/>
            <person name="He G."/>
            <person name="Johnson J."/>
            <person name="Barry K.W."/>
            <person name="Grigoriev I.V."/>
            <person name="Nagy L."/>
            <person name="Hibbett D."/>
            <person name="Henrissat B."/>
            <person name="Matheny P.B."/>
            <person name="Labbe J."/>
            <person name="Martin F."/>
        </authorList>
    </citation>
    <scope>NUCLEOTIDE SEQUENCE</scope>
    <source>
        <strain evidence="1">HHB10654</strain>
    </source>
</reference>
<keyword evidence="2" id="KW-1185">Reference proteome</keyword>
<sequence length="278" mass="30718">MFPSLKFQLNFRLPRALANLTSRLCRRKASSKTTDGLAQRHVPPPVETRHTDPLQVPLDLYPTIPTSTLNETSPSPSTLRNGCPSELRTRIANIPPEYLSTGVSSVDALIRLPETWAAQAGPSNVLASAVALYEERSNRLSHAELQYGSFRQGIEEWLQEMKQAEVEVSRAVAGVDVARLMLQSAGVVVADEEQDILWESDESEVDDSADHEGANDTLDNVPSSVQAMDESPTEERTGREKPSPYPSGRHLLDDRHIPRALDKLQIPELEVVYGSMAQ</sequence>
<dbReference type="EMBL" id="MU277241">
    <property type="protein sequence ID" value="KAI0057936.1"/>
    <property type="molecule type" value="Genomic_DNA"/>
</dbReference>
<proteinExistence type="predicted"/>
<protein>
    <submittedName>
        <fullName evidence="1">Uncharacterized protein</fullName>
    </submittedName>
</protein>